<keyword evidence="2" id="KW-1185">Reference proteome</keyword>
<organism evidence="1 2">
    <name type="scientific">Candidatus Thiothrix phosphatis</name>
    <dbReference type="NCBI Taxonomy" id="3112415"/>
    <lineage>
        <taxon>Bacteria</taxon>
        <taxon>Pseudomonadati</taxon>
        <taxon>Pseudomonadota</taxon>
        <taxon>Gammaproteobacteria</taxon>
        <taxon>Thiotrichales</taxon>
        <taxon>Thiotrichaceae</taxon>
        <taxon>Thiothrix</taxon>
    </lineage>
</organism>
<accession>A0ABU6CTL7</accession>
<gene>
    <name evidence="1" type="ORF">VSS37_03820</name>
</gene>
<evidence type="ECO:0008006" key="3">
    <source>
        <dbReference type="Google" id="ProtNLM"/>
    </source>
</evidence>
<dbReference type="RefSeq" id="WP_324693335.1">
    <property type="nucleotide sequence ID" value="NZ_JAYMYJ010000030.1"/>
</dbReference>
<comment type="caution">
    <text evidence="1">The sequence shown here is derived from an EMBL/GenBank/DDBJ whole genome shotgun (WGS) entry which is preliminary data.</text>
</comment>
<evidence type="ECO:0000313" key="1">
    <source>
        <dbReference type="EMBL" id="MEB4590099.1"/>
    </source>
</evidence>
<dbReference type="EMBL" id="JAYMYJ010000030">
    <property type="protein sequence ID" value="MEB4590099.1"/>
    <property type="molecule type" value="Genomic_DNA"/>
</dbReference>
<evidence type="ECO:0000313" key="2">
    <source>
        <dbReference type="Proteomes" id="UP001308005"/>
    </source>
</evidence>
<sequence length="303" mass="33528">MAAQAGETDYQLVFVPWFWQPEYWVGPGEGFRRSGEESELVGLYQLNDGQLAWRRRKIAELSVGGTDGTHSFRQEYPCTVVEAFQVSDSKSLIKAVHVMAARSCASRDESAPLILGVDPARFGKDSTAFVLRRGREVVAMEKFQHLDTMEVVGKLLEWVRLHAPKKVFVDVGGLGAGIVDRVRELGFSDLVTGVQFAQRASNSTSYTNKRAEMWGLMNGWVQDQPVNIPDSDELHGDLTAPEFGYDSSGRLKLEGKEELSKRLGRSPDLGDALALTFAFPVARDDVVAFRRPVDAGMARGAWS</sequence>
<protein>
    <recommendedName>
        <fullName evidence="3">Terminase large subunit gp17-like C-terminal domain-containing protein</fullName>
    </recommendedName>
</protein>
<proteinExistence type="predicted"/>
<dbReference type="Gene3D" id="3.30.420.240">
    <property type="match status" value="1"/>
</dbReference>
<reference evidence="2" key="1">
    <citation type="submission" date="2023-07" db="EMBL/GenBank/DDBJ databases">
        <title>The carbon used by Thiothrix.</title>
        <authorList>
            <person name="Chen L."/>
        </authorList>
    </citation>
    <scope>NUCLEOTIDE SEQUENCE [LARGE SCALE GENOMIC DNA]</scope>
</reference>
<name>A0ABU6CTL7_9GAMM</name>
<dbReference type="Proteomes" id="UP001308005">
    <property type="component" value="Unassembled WGS sequence"/>
</dbReference>